<dbReference type="Proteomes" id="UP000886998">
    <property type="component" value="Unassembled WGS sequence"/>
</dbReference>
<name>A0A8X6WZ56_9ARAC</name>
<comment type="caution">
    <text evidence="2">The sequence shown here is derived from an EMBL/GenBank/DDBJ whole genome shotgun (WGS) entry which is preliminary data.</text>
</comment>
<sequence length="95" mass="10794">MGGQAKNKDSSSLERGKEGVLTGRETHPESNDDNPKTIRPAEPKISTRFSFRFTCTGDSHTYNIRKLLQITTRYIYDVAAKPEARLKGHRKRHPP</sequence>
<accession>A0A8X6WZ56</accession>
<protein>
    <submittedName>
        <fullName evidence="2">Uncharacterized protein</fullName>
    </submittedName>
</protein>
<dbReference type="AlphaFoldDB" id="A0A8X6WZ56"/>
<evidence type="ECO:0000256" key="1">
    <source>
        <dbReference type="SAM" id="MobiDB-lite"/>
    </source>
</evidence>
<dbReference type="EMBL" id="BMAV01004016">
    <property type="protein sequence ID" value="GFY44047.1"/>
    <property type="molecule type" value="Genomic_DNA"/>
</dbReference>
<proteinExistence type="predicted"/>
<evidence type="ECO:0000313" key="2">
    <source>
        <dbReference type="EMBL" id="GFY44047.1"/>
    </source>
</evidence>
<feature type="compositionally biased region" description="Basic and acidic residues" evidence="1">
    <location>
        <begin position="1"/>
        <end position="42"/>
    </location>
</feature>
<keyword evidence="3" id="KW-1185">Reference proteome</keyword>
<feature type="region of interest" description="Disordered" evidence="1">
    <location>
        <begin position="1"/>
        <end position="45"/>
    </location>
</feature>
<evidence type="ECO:0000313" key="3">
    <source>
        <dbReference type="Proteomes" id="UP000886998"/>
    </source>
</evidence>
<reference evidence="2" key="1">
    <citation type="submission" date="2020-08" db="EMBL/GenBank/DDBJ databases">
        <title>Multicomponent nature underlies the extraordinary mechanical properties of spider dragline silk.</title>
        <authorList>
            <person name="Kono N."/>
            <person name="Nakamura H."/>
            <person name="Mori M."/>
            <person name="Yoshida Y."/>
            <person name="Ohtoshi R."/>
            <person name="Malay A.D."/>
            <person name="Moran D.A.P."/>
            <person name="Tomita M."/>
            <person name="Numata K."/>
            <person name="Arakawa K."/>
        </authorList>
    </citation>
    <scope>NUCLEOTIDE SEQUENCE</scope>
</reference>
<organism evidence="2 3">
    <name type="scientific">Trichonephila inaurata madagascariensis</name>
    <dbReference type="NCBI Taxonomy" id="2747483"/>
    <lineage>
        <taxon>Eukaryota</taxon>
        <taxon>Metazoa</taxon>
        <taxon>Ecdysozoa</taxon>
        <taxon>Arthropoda</taxon>
        <taxon>Chelicerata</taxon>
        <taxon>Arachnida</taxon>
        <taxon>Araneae</taxon>
        <taxon>Araneomorphae</taxon>
        <taxon>Entelegynae</taxon>
        <taxon>Araneoidea</taxon>
        <taxon>Nephilidae</taxon>
        <taxon>Trichonephila</taxon>
        <taxon>Trichonephila inaurata</taxon>
    </lineage>
</organism>
<gene>
    <name evidence="2" type="ORF">TNIN_445601</name>
</gene>